<protein>
    <submittedName>
        <fullName evidence="3">Efflux RND transporter periplasmic adaptor subunit</fullName>
    </submittedName>
</protein>
<name>A0A3D8I6G3_9HELI</name>
<feature type="domain" description="CusB-like barrel-sandwich hybrid" evidence="2">
    <location>
        <begin position="73"/>
        <end position="180"/>
    </location>
</feature>
<dbReference type="AlphaFoldDB" id="A0A3D8I6G3"/>
<evidence type="ECO:0000313" key="4">
    <source>
        <dbReference type="Proteomes" id="UP000256599"/>
    </source>
</evidence>
<gene>
    <name evidence="3" type="ORF">CQA63_01785</name>
</gene>
<proteinExistence type="predicted"/>
<accession>A0A3D8I6G3</accession>
<dbReference type="Proteomes" id="UP000256599">
    <property type="component" value="Unassembled WGS sequence"/>
</dbReference>
<dbReference type="PANTHER" id="PTHR30097:SF15">
    <property type="entry name" value="CATION EFFLUX SYSTEM PROTEIN CUSB"/>
    <property type="match status" value="1"/>
</dbReference>
<evidence type="ECO:0000256" key="1">
    <source>
        <dbReference type="ARBA" id="ARBA00022448"/>
    </source>
</evidence>
<sequence length="337" mass="38553">MSKDVQNMKIPNMNMKKFAKSIKFFMAFLCVCVLEISAQEGFNIPMVKATKGEISHIKRYYAKLEAPESANSSVSMRTDGFIQELFVSQTYQKVERGEPLFTFYSPELIDAQSEFLTTKNHLSRQKLELLGVDSKEISTIAKTHKILNQVRFYAPVSGVVFAKNINVGSGVKKGEEILRIINLDTLWVVANINQEDIAFIQHTNNKAYVHIEGYKEKIPIDFEMLYPQVLDGYLKARFSLPNANLEFFPDMFAYVFIESPSYNGLILPKNALLYKDRKYFVFMQSGGEFIPKEVKARVILGRDFYEILEGLNEGDMVAKNALFILDSNAQNNGDYEW</sequence>
<evidence type="ECO:0000313" key="3">
    <source>
        <dbReference type="EMBL" id="RDU60728.1"/>
    </source>
</evidence>
<dbReference type="EMBL" id="NXLR01000002">
    <property type="protein sequence ID" value="RDU60728.1"/>
    <property type="molecule type" value="Genomic_DNA"/>
</dbReference>
<dbReference type="Gene3D" id="2.40.420.20">
    <property type="match status" value="1"/>
</dbReference>
<evidence type="ECO:0000259" key="2">
    <source>
        <dbReference type="Pfam" id="PF25919"/>
    </source>
</evidence>
<dbReference type="Gene3D" id="2.40.30.170">
    <property type="match status" value="1"/>
</dbReference>
<dbReference type="GO" id="GO:0046914">
    <property type="term" value="F:transition metal ion binding"/>
    <property type="evidence" value="ECO:0007669"/>
    <property type="project" value="TreeGrafter"/>
</dbReference>
<dbReference type="InterPro" id="IPR058790">
    <property type="entry name" value="BSH_CusB"/>
</dbReference>
<dbReference type="GO" id="GO:0060003">
    <property type="term" value="P:copper ion export"/>
    <property type="evidence" value="ECO:0007669"/>
    <property type="project" value="TreeGrafter"/>
</dbReference>
<dbReference type="InterPro" id="IPR051909">
    <property type="entry name" value="MFP_Cation_Efflux"/>
</dbReference>
<keyword evidence="4" id="KW-1185">Reference proteome</keyword>
<dbReference type="PANTHER" id="PTHR30097">
    <property type="entry name" value="CATION EFFLUX SYSTEM PROTEIN CUSB"/>
    <property type="match status" value="1"/>
</dbReference>
<dbReference type="RefSeq" id="WP_104699446.1">
    <property type="nucleotide sequence ID" value="NZ_FZPP01000006.1"/>
</dbReference>
<dbReference type="GO" id="GO:0030288">
    <property type="term" value="C:outer membrane-bounded periplasmic space"/>
    <property type="evidence" value="ECO:0007669"/>
    <property type="project" value="TreeGrafter"/>
</dbReference>
<dbReference type="Pfam" id="PF25919">
    <property type="entry name" value="BSH_CusB"/>
    <property type="match status" value="1"/>
</dbReference>
<reference evidence="3 4" key="1">
    <citation type="submission" date="2018-04" db="EMBL/GenBank/DDBJ databases">
        <title>Novel Campyloabacter and Helicobacter Species and Strains.</title>
        <authorList>
            <person name="Mannion A.J."/>
            <person name="Shen Z."/>
            <person name="Fox J.G."/>
        </authorList>
    </citation>
    <scope>NUCLEOTIDE SEQUENCE [LARGE SCALE GENOMIC DNA]</scope>
    <source>
        <strain evidence="3 4">MIT 98-6070</strain>
    </source>
</reference>
<dbReference type="OrthoDB" id="9806939at2"/>
<dbReference type="GO" id="GO:0015679">
    <property type="term" value="P:plasma membrane copper ion transport"/>
    <property type="evidence" value="ECO:0007669"/>
    <property type="project" value="TreeGrafter"/>
</dbReference>
<comment type="caution">
    <text evidence="3">The sequence shown here is derived from an EMBL/GenBank/DDBJ whole genome shotgun (WGS) entry which is preliminary data.</text>
</comment>
<organism evidence="3 4">
    <name type="scientific">Helicobacter marmotae</name>
    <dbReference type="NCBI Taxonomy" id="152490"/>
    <lineage>
        <taxon>Bacteria</taxon>
        <taxon>Pseudomonadati</taxon>
        <taxon>Campylobacterota</taxon>
        <taxon>Epsilonproteobacteria</taxon>
        <taxon>Campylobacterales</taxon>
        <taxon>Helicobacteraceae</taxon>
        <taxon>Helicobacter</taxon>
    </lineage>
</organism>
<keyword evidence="1" id="KW-0813">Transport</keyword>
<dbReference type="SUPFAM" id="SSF111369">
    <property type="entry name" value="HlyD-like secretion proteins"/>
    <property type="match status" value="1"/>
</dbReference>